<dbReference type="EMBL" id="QGSZ01000392">
    <property type="protein sequence ID" value="RQW94072.1"/>
    <property type="molecule type" value="Genomic_DNA"/>
</dbReference>
<keyword evidence="2" id="KW-1185">Reference proteome</keyword>
<name>A0A3N9WGL2_9ACTN</name>
<dbReference type="AlphaFoldDB" id="A0A3N9WGL2"/>
<evidence type="ECO:0000313" key="1">
    <source>
        <dbReference type="EMBL" id="RQW94072.1"/>
    </source>
</evidence>
<proteinExistence type="predicted"/>
<reference evidence="1 2" key="1">
    <citation type="submission" date="2018-05" db="EMBL/GenBank/DDBJ databases">
        <title>Micromonospora from Atacama Desert.</title>
        <authorList>
            <person name="Carro L."/>
            <person name="Goodfellow M."/>
            <person name="Klenk H.-P."/>
        </authorList>
    </citation>
    <scope>NUCLEOTIDE SEQUENCE [LARGE SCALE GENOMIC DNA]</scope>
    <source>
        <strain evidence="1 2">LB39</strain>
    </source>
</reference>
<dbReference type="Proteomes" id="UP000282312">
    <property type="component" value="Unassembled WGS sequence"/>
</dbReference>
<sequence>MSIIWATRGRAWGFRFLLKGGLEDPLLEYEDAFAGAGDDAEICHRAGARVALRFPDPLDRKDAAGRVIPHEFVVSGPLAEEIESVADGLRVIWSRPGVADEFERIWDSPKPPPDQE</sequence>
<comment type="caution">
    <text evidence="1">The sequence shown here is derived from an EMBL/GenBank/DDBJ whole genome shotgun (WGS) entry which is preliminary data.</text>
</comment>
<evidence type="ECO:0000313" key="2">
    <source>
        <dbReference type="Proteomes" id="UP000282312"/>
    </source>
</evidence>
<protein>
    <submittedName>
        <fullName evidence="1">Uncharacterized protein</fullName>
    </submittedName>
</protein>
<dbReference type="OrthoDB" id="3829418at2"/>
<gene>
    <name evidence="1" type="ORF">DLJ59_34945</name>
</gene>
<organism evidence="1 2">
    <name type="scientific">Micromonospora inaquosa</name>
    <dbReference type="NCBI Taxonomy" id="2203716"/>
    <lineage>
        <taxon>Bacteria</taxon>
        <taxon>Bacillati</taxon>
        <taxon>Actinomycetota</taxon>
        <taxon>Actinomycetes</taxon>
        <taxon>Micromonosporales</taxon>
        <taxon>Micromonosporaceae</taxon>
        <taxon>Micromonospora</taxon>
    </lineage>
</organism>
<dbReference type="RefSeq" id="WP_124778367.1">
    <property type="nucleotide sequence ID" value="NZ_JBEZFR010000011.1"/>
</dbReference>
<accession>A0A3N9WGL2</accession>